<feature type="compositionally biased region" description="Low complexity" evidence="2">
    <location>
        <begin position="859"/>
        <end position="870"/>
    </location>
</feature>
<feature type="region of interest" description="Disordered" evidence="2">
    <location>
        <begin position="527"/>
        <end position="615"/>
    </location>
</feature>
<dbReference type="EMBL" id="MU129005">
    <property type="protein sequence ID" value="KAF9511096.1"/>
    <property type="molecule type" value="Genomic_DNA"/>
</dbReference>
<sequence>MDVAAIGQRLRASLESPPRAAASDAIALISVSVGQITSSLQGSSTPFVVPLEKELLDIYENSVQHNSVKHLETFLSVLFTLRPILPASSIITWFDHLRTALREPRLGKEATHGLRDLLSSALIDNAHVSESRSREFRKHILELYLYDAAEALSVEEAIECLTQSPDENESRKTWRENLESVLVADAVACPNESFILLNAMFSNPSARFNITTLLAQIFSWKIKPPPIVELVQSPFLDTFITSLLVDSSAALFGKQIIALLMLLPHMAVRTPEKLREILPDLLAILARALCWKSRSPLADFEDPDDDLEARGYNGSSPQPVMRAVFLERNDNDIAGTGHGVDYNALMVRPELDWIRMDKGPADDSTIIDASLYFTFMYGLFPCNTIAFLQRPIIHLDDCNFRSPFTVPWAEIVDVDEVRSRSLPILQNHACHPCIMYRDAKSELTDPQSWTTARSHTDDVARVVAECTRLDNSYRDLDTDEIVHNSLSRDGLFPPPAGESNRESIRSTPRARVRDRLYPVDVFHNSSVLEDKNSSPQQRLEEGQTSVLFSGSLSDEYSSERSARTPGLQSNVQSHPSPLSLSTLPLPEISAPPSPRANSQDSRGLREESTSTNRAAEETIRILQRESAQLRDLYHFARWMKNQLKHHVEGSHQYRILIAGEEFERQGLHNRLREYKSRIKAAEKEINDLKELAEKSRKEMMIWVDQLQSRIASFRKEKASWTLEALSLRGEVKDTMGMLKAQQALLAEAQTKVAELSNRMHFLEPKVAQIAEYERQIEQLSKRASMDDSEEIKALKSDRKALEEARRQIVNDKLLLGSLEHANQELQRIVQERAAEIQRLNQRLATAPVRSPRSSINKTPSPRYRPISPRI</sequence>
<dbReference type="GO" id="GO:0032007">
    <property type="term" value="P:negative regulation of TOR signaling"/>
    <property type="evidence" value="ECO:0007669"/>
    <property type="project" value="TreeGrafter"/>
</dbReference>
<keyword evidence="1" id="KW-0175">Coiled coil</keyword>
<evidence type="ECO:0000313" key="4">
    <source>
        <dbReference type="Proteomes" id="UP000886523"/>
    </source>
</evidence>
<organism evidence="3 4">
    <name type="scientific">Hydnum rufescens UP504</name>
    <dbReference type="NCBI Taxonomy" id="1448309"/>
    <lineage>
        <taxon>Eukaryota</taxon>
        <taxon>Fungi</taxon>
        <taxon>Dikarya</taxon>
        <taxon>Basidiomycota</taxon>
        <taxon>Agaricomycotina</taxon>
        <taxon>Agaricomycetes</taxon>
        <taxon>Cantharellales</taxon>
        <taxon>Hydnaceae</taxon>
        <taxon>Hydnum</taxon>
    </lineage>
</organism>
<feature type="compositionally biased region" description="Polar residues" evidence="2">
    <location>
        <begin position="527"/>
        <end position="555"/>
    </location>
</feature>
<evidence type="ECO:0000313" key="3">
    <source>
        <dbReference type="EMBL" id="KAF9511096.1"/>
    </source>
</evidence>
<dbReference type="InterPro" id="IPR007483">
    <property type="entry name" value="Hamartin"/>
</dbReference>
<evidence type="ECO:0000256" key="1">
    <source>
        <dbReference type="SAM" id="Coils"/>
    </source>
</evidence>
<dbReference type="PANTHER" id="PTHR15154:SF2">
    <property type="entry name" value="HAMARTIN"/>
    <property type="match status" value="1"/>
</dbReference>
<feature type="region of interest" description="Disordered" evidence="2">
    <location>
        <begin position="485"/>
        <end position="510"/>
    </location>
</feature>
<gene>
    <name evidence="3" type="ORF">BS47DRAFT_1201654</name>
</gene>
<dbReference type="AlphaFoldDB" id="A0A9P6AUI2"/>
<feature type="compositionally biased region" description="Low complexity" evidence="2">
    <location>
        <begin position="573"/>
        <end position="586"/>
    </location>
</feature>
<dbReference type="Proteomes" id="UP000886523">
    <property type="component" value="Unassembled WGS sequence"/>
</dbReference>
<keyword evidence="4" id="KW-1185">Reference proteome</keyword>
<name>A0A9P6AUI2_9AGAM</name>
<proteinExistence type="predicted"/>
<feature type="compositionally biased region" description="Basic and acidic residues" evidence="2">
    <location>
        <begin position="602"/>
        <end position="615"/>
    </location>
</feature>
<dbReference type="GO" id="GO:0033596">
    <property type="term" value="C:TSC1-TSC2 complex"/>
    <property type="evidence" value="ECO:0007669"/>
    <property type="project" value="TreeGrafter"/>
</dbReference>
<dbReference type="PANTHER" id="PTHR15154">
    <property type="entry name" value="HAMARTIN"/>
    <property type="match status" value="1"/>
</dbReference>
<comment type="caution">
    <text evidence="3">The sequence shown here is derived from an EMBL/GenBank/DDBJ whole genome shotgun (WGS) entry which is preliminary data.</text>
</comment>
<dbReference type="OrthoDB" id="28737at2759"/>
<feature type="region of interest" description="Disordered" evidence="2">
    <location>
        <begin position="844"/>
        <end position="870"/>
    </location>
</feature>
<evidence type="ECO:0008006" key="5">
    <source>
        <dbReference type="Google" id="ProtNLM"/>
    </source>
</evidence>
<evidence type="ECO:0000256" key="2">
    <source>
        <dbReference type="SAM" id="MobiDB-lite"/>
    </source>
</evidence>
<protein>
    <recommendedName>
        <fullName evidence="5">Hamartin</fullName>
    </recommendedName>
</protein>
<feature type="coiled-coil region" evidence="1">
    <location>
        <begin position="664"/>
        <end position="842"/>
    </location>
</feature>
<dbReference type="GO" id="GO:0051726">
    <property type="term" value="P:regulation of cell cycle"/>
    <property type="evidence" value="ECO:0007669"/>
    <property type="project" value="TreeGrafter"/>
</dbReference>
<reference evidence="3" key="1">
    <citation type="journal article" date="2020" name="Nat. Commun.">
        <title>Large-scale genome sequencing of mycorrhizal fungi provides insights into the early evolution of symbiotic traits.</title>
        <authorList>
            <person name="Miyauchi S."/>
            <person name="Kiss E."/>
            <person name="Kuo A."/>
            <person name="Drula E."/>
            <person name="Kohler A."/>
            <person name="Sanchez-Garcia M."/>
            <person name="Morin E."/>
            <person name="Andreopoulos B."/>
            <person name="Barry K.W."/>
            <person name="Bonito G."/>
            <person name="Buee M."/>
            <person name="Carver A."/>
            <person name="Chen C."/>
            <person name="Cichocki N."/>
            <person name="Clum A."/>
            <person name="Culley D."/>
            <person name="Crous P.W."/>
            <person name="Fauchery L."/>
            <person name="Girlanda M."/>
            <person name="Hayes R.D."/>
            <person name="Keri Z."/>
            <person name="LaButti K."/>
            <person name="Lipzen A."/>
            <person name="Lombard V."/>
            <person name="Magnuson J."/>
            <person name="Maillard F."/>
            <person name="Murat C."/>
            <person name="Nolan M."/>
            <person name="Ohm R.A."/>
            <person name="Pangilinan J."/>
            <person name="Pereira M.F."/>
            <person name="Perotto S."/>
            <person name="Peter M."/>
            <person name="Pfister S."/>
            <person name="Riley R."/>
            <person name="Sitrit Y."/>
            <person name="Stielow J.B."/>
            <person name="Szollosi G."/>
            <person name="Zifcakova L."/>
            <person name="Stursova M."/>
            <person name="Spatafora J.W."/>
            <person name="Tedersoo L."/>
            <person name="Vaario L.M."/>
            <person name="Yamada A."/>
            <person name="Yan M."/>
            <person name="Wang P."/>
            <person name="Xu J."/>
            <person name="Bruns T."/>
            <person name="Baldrian P."/>
            <person name="Vilgalys R."/>
            <person name="Dunand C."/>
            <person name="Henrissat B."/>
            <person name="Grigoriev I.V."/>
            <person name="Hibbett D."/>
            <person name="Nagy L.G."/>
            <person name="Martin F.M."/>
        </authorList>
    </citation>
    <scope>NUCLEOTIDE SEQUENCE</scope>
    <source>
        <strain evidence="3">UP504</strain>
    </source>
</reference>
<accession>A0A9P6AUI2</accession>